<evidence type="ECO:0008006" key="2">
    <source>
        <dbReference type="Google" id="ProtNLM"/>
    </source>
</evidence>
<accession>A0A1B2DPU7</accession>
<dbReference type="AlphaFoldDB" id="A0A1B2DPU7"/>
<dbReference type="EMBL" id="CP016808">
    <property type="protein sequence ID" value="ANY69736.1"/>
    <property type="molecule type" value="Genomic_DNA"/>
</dbReference>
<evidence type="ECO:0000313" key="1">
    <source>
        <dbReference type="EMBL" id="ANY69736.1"/>
    </source>
</evidence>
<proteinExistence type="predicted"/>
<sequence length="95" mass="10045">MGVVTDVQRLAATRLLELARDLFQQNAALEAAGITINGLTSAWDRVVMAVFDVLGIDSTDAGSLCMVICECADGSLEIITCIDVLTEQVGLTAKE</sequence>
<dbReference type="RefSeq" id="WP_099520726.1">
    <property type="nucleotide sequence ID" value="NZ_CP016808.1"/>
</dbReference>
<protein>
    <recommendedName>
        <fullName evidence="2">Carrier domain-containing protein</fullName>
    </recommendedName>
</protein>
<organism evidence="1">
    <name type="scientific">Paenibacillus sp. BIHB 4019</name>
    <dbReference type="NCBI Taxonomy" id="1870819"/>
    <lineage>
        <taxon>Bacteria</taxon>
        <taxon>Bacillati</taxon>
        <taxon>Bacillota</taxon>
        <taxon>Bacilli</taxon>
        <taxon>Bacillales</taxon>
        <taxon>Paenibacillaceae</taxon>
        <taxon>Paenibacillus</taxon>
    </lineage>
</organism>
<name>A0A1B2DPU7_9BACL</name>
<gene>
    <name evidence="1" type="ORF">BBD42_27020</name>
</gene>
<reference evidence="1" key="1">
    <citation type="submission" date="2016-08" db="EMBL/GenBank/DDBJ databases">
        <title>Complete Genome Seqeunce of Paenibacillus sp. BIHB 4019 from tea rhizoplane.</title>
        <authorList>
            <person name="Thakur R."/>
            <person name="Swarnkar M.K."/>
            <person name="Gulati A."/>
        </authorList>
    </citation>
    <scope>NUCLEOTIDE SEQUENCE [LARGE SCALE GENOMIC DNA]</scope>
    <source>
        <strain evidence="1">BIHB4019</strain>
    </source>
</reference>